<feature type="transmembrane region" description="Helical" evidence="1">
    <location>
        <begin position="136"/>
        <end position="156"/>
    </location>
</feature>
<keyword evidence="3" id="KW-1185">Reference proteome</keyword>
<dbReference type="KEGG" id="vpy:HZI73_14435"/>
<keyword evidence="1" id="KW-0472">Membrane</keyword>
<sequence length="160" mass="17282">MTYLYSLAGVGLLISLIKDRHKSKKALITAVKIFVKMLPMLLGIVAAVSLLLYILPDYVIANYLGGEDSATGIALALVIGSISLLPGFITFPLSGLLLRQGVSYMVLAAFTTTLMMVGIITFPIERKYFGTKLTLLRNLAGFVIALIISLCIGFVYGEVF</sequence>
<organism evidence="2 3">
    <name type="scientific">Vallitalea pronyensis</name>
    <dbReference type="NCBI Taxonomy" id="1348613"/>
    <lineage>
        <taxon>Bacteria</taxon>
        <taxon>Bacillati</taxon>
        <taxon>Bacillota</taxon>
        <taxon>Clostridia</taxon>
        <taxon>Lachnospirales</taxon>
        <taxon>Vallitaleaceae</taxon>
        <taxon>Vallitalea</taxon>
    </lineage>
</organism>
<gene>
    <name evidence="2" type="ORF">HZI73_14435</name>
</gene>
<evidence type="ECO:0000256" key="1">
    <source>
        <dbReference type="SAM" id="Phobius"/>
    </source>
</evidence>
<feature type="transmembrane region" description="Helical" evidence="1">
    <location>
        <begin position="104"/>
        <end position="124"/>
    </location>
</feature>
<evidence type="ECO:0000313" key="2">
    <source>
        <dbReference type="EMBL" id="QUI25735.1"/>
    </source>
</evidence>
<dbReference type="AlphaFoldDB" id="A0A8J8SJ95"/>
<dbReference type="EMBL" id="CP058649">
    <property type="protein sequence ID" value="QUI25735.1"/>
    <property type="molecule type" value="Genomic_DNA"/>
</dbReference>
<proteinExistence type="predicted"/>
<protein>
    <submittedName>
        <fullName evidence="2">Uncharacterized protein</fullName>
    </submittedName>
</protein>
<feature type="transmembrane region" description="Helical" evidence="1">
    <location>
        <begin position="75"/>
        <end position="97"/>
    </location>
</feature>
<feature type="transmembrane region" description="Helical" evidence="1">
    <location>
        <begin position="33"/>
        <end position="55"/>
    </location>
</feature>
<keyword evidence="1" id="KW-0812">Transmembrane</keyword>
<dbReference type="Proteomes" id="UP000683246">
    <property type="component" value="Chromosome"/>
</dbReference>
<accession>A0A8J8SJ95</accession>
<evidence type="ECO:0000313" key="3">
    <source>
        <dbReference type="Proteomes" id="UP000683246"/>
    </source>
</evidence>
<name>A0A8J8SJ95_9FIRM</name>
<reference evidence="2" key="1">
    <citation type="submission" date="2020-07" db="EMBL/GenBank/DDBJ databases">
        <title>Vallitalea pronyensis genome.</title>
        <authorList>
            <person name="Postec A."/>
        </authorList>
    </citation>
    <scope>NUCLEOTIDE SEQUENCE</scope>
    <source>
        <strain evidence="2">FatNI3</strain>
    </source>
</reference>
<keyword evidence="1" id="KW-1133">Transmembrane helix</keyword>